<comment type="caution">
    <text evidence="3">The sequence shown here is derived from an EMBL/GenBank/DDBJ whole genome shotgun (WGS) entry which is preliminary data.</text>
</comment>
<gene>
    <name evidence="3" type="ORF">ACJDTP_21460</name>
</gene>
<evidence type="ECO:0000313" key="3">
    <source>
        <dbReference type="EMBL" id="MFL0167644.1"/>
    </source>
</evidence>
<dbReference type="Proteomes" id="UP001623600">
    <property type="component" value="Unassembled WGS sequence"/>
</dbReference>
<name>A0ABW8S9V0_9CLOT</name>
<dbReference type="EMBL" id="JBJIAB010000037">
    <property type="protein sequence ID" value="MFL0167644.1"/>
    <property type="molecule type" value="Genomic_DNA"/>
</dbReference>
<feature type="region of interest" description="Disordered" evidence="1">
    <location>
        <begin position="183"/>
        <end position="203"/>
    </location>
</feature>
<evidence type="ECO:0000259" key="2">
    <source>
        <dbReference type="Pfam" id="PF04865"/>
    </source>
</evidence>
<dbReference type="RefSeq" id="WP_406762391.1">
    <property type="nucleotide sequence ID" value="NZ_JBJIAB010000037.1"/>
</dbReference>
<keyword evidence="4" id="KW-1185">Reference proteome</keyword>
<feature type="domain" description="Baseplate protein J-like barrel" evidence="2">
    <location>
        <begin position="101"/>
        <end position="177"/>
    </location>
</feature>
<evidence type="ECO:0000313" key="4">
    <source>
        <dbReference type="Proteomes" id="UP001623600"/>
    </source>
</evidence>
<protein>
    <submittedName>
        <fullName evidence="3">Baseplate J/gp47 family protein</fullName>
    </submittedName>
</protein>
<accession>A0ABW8S9V0</accession>
<proteinExistence type="predicted"/>
<dbReference type="InterPro" id="IPR006949">
    <property type="entry name" value="Barrel_Baseplate_J-like"/>
</dbReference>
<sequence>MSYITPGINDAGIHIPTYADIRDSLISSAQKIWGSDIYLGADSQDYQWIATVSEKIYDAFQLAVDVYNNKSPVTALTNALDSLVKINGIKRQAATYSTVPVTITGIPGTPIRNGIVLDIGNIKWDLPDIVTIPEEGNITVIATCEIAGPIVANVGEITGIYNPVYGWKGAYNQESATLGSEIESNSKLRKRQSTSTAQPSKTVLEGTKGAVANVAGVTRSEVYENDTNVVDSRGLPPHSITAVVENGDNEDIAKAIFAHKGPGCYTNGDIEIEVTDSAGEITPIRFFRIEYVDIDVVVNVKALRNYTTNTTSTIKNNIGTYLNSLGIGSNLDISALWGIALQANADLTNPTFSITGLTAARHGGTQGTNEIDLSFKEITRGDVNYITINVT</sequence>
<reference evidence="3 4" key="1">
    <citation type="submission" date="2024-11" db="EMBL/GenBank/DDBJ databases">
        <authorList>
            <person name="Heng Y.C."/>
            <person name="Lim A.C.H."/>
            <person name="Lee J.K.Y."/>
            <person name="Kittelmann S."/>
        </authorList>
    </citation>
    <scope>NUCLEOTIDE SEQUENCE [LARGE SCALE GENOMIC DNA]</scope>
    <source>
        <strain evidence="3 4">WILCCON 0112</strain>
    </source>
</reference>
<evidence type="ECO:0000256" key="1">
    <source>
        <dbReference type="SAM" id="MobiDB-lite"/>
    </source>
</evidence>
<organism evidence="3 4">
    <name type="scientific">Candidatus Clostridium helianthi</name>
    <dbReference type="NCBI Taxonomy" id="3381660"/>
    <lineage>
        <taxon>Bacteria</taxon>
        <taxon>Bacillati</taxon>
        <taxon>Bacillota</taxon>
        <taxon>Clostridia</taxon>
        <taxon>Eubacteriales</taxon>
        <taxon>Clostridiaceae</taxon>
        <taxon>Clostridium</taxon>
    </lineage>
</organism>
<dbReference type="Pfam" id="PF04865">
    <property type="entry name" value="Baseplate_J"/>
    <property type="match status" value="1"/>
</dbReference>